<organism evidence="4 5">
    <name type="scientific">Anaerococcus octavius</name>
    <dbReference type="NCBI Taxonomy" id="54007"/>
    <lineage>
        <taxon>Bacteria</taxon>
        <taxon>Bacillati</taxon>
        <taxon>Bacillota</taxon>
        <taxon>Tissierellia</taxon>
        <taxon>Tissierellales</taxon>
        <taxon>Peptoniphilaceae</taxon>
        <taxon>Anaerococcus</taxon>
    </lineage>
</organism>
<feature type="region of interest" description="Disordered" evidence="3">
    <location>
        <begin position="138"/>
        <end position="196"/>
    </location>
</feature>
<gene>
    <name evidence="4" type="ORF">CYJ34_06895</name>
</gene>
<protein>
    <submittedName>
        <fullName evidence="4">Single-stranded DNA-binding protein</fullName>
    </submittedName>
</protein>
<dbReference type="EMBL" id="PKGS01000005">
    <property type="protein sequence ID" value="PKZ15743.1"/>
    <property type="molecule type" value="Genomic_DNA"/>
</dbReference>
<evidence type="ECO:0000256" key="1">
    <source>
        <dbReference type="ARBA" id="ARBA00023125"/>
    </source>
</evidence>
<dbReference type="InterPro" id="IPR000424">
    <property type="entry name" value="Primosome_PriB/ssb"/>
</dbReference>
<evidence type="ECO:0000313" key="4">
    <source>
        <dbReference type="EMBL" id="PKZ15743.1"/>
    </source>
</evidence>
<comment type="caution">
    <text evidence="4">The sequence shown here is derived from an EMBL/GenBank/DDBJ whole genome shotgun (WGS) entry which is preliminary data.</text>
</comment>
<accession>A0A2I1M6I2</accession>
<reference evidence="4 5" key="1">
    <citation type="submission" date="2017-12" db="EMBL/GenBank/DDBJ databases">
        <title>Phylogenetic diversity of female urinary microbiome.</title>
        <authorList>
            <person name="Thomas-White K."/>
            <person name="Wolfe A.J."/>
        </authorList>
    </citation>
    <scope>NUCLEOTIDE SEQUENCE [LARGE SCALE GENOMIC DNA]</scope>
    <source>
        <strain evidence="4 5">UMB0119</strain>
    </source>
</reference>
<name>A0A2I1M6I2_9FIRM</name>
<dbReference type="AlphaFoldDB" id="A0A2I1M6I2"/>
<dbReference type="GO" id="GO:0003697">
    <property type="term" value="F:single-stranded DNA binding"/>
    <property type="evidence" value="ECO:0007669"/>
    <property type="project" value="InterPro"/>
</dbReference>
<dbReference type="RefSeq" id="WP_101540564.1">
    <property type="nucleotide sequence ID" value="NZ_PKGS01000005.1"/>
</dbReference>
<dbReference type="InterPro" id="IPR012340">
    <property type="entry name" value="NA-bd_OB-fold"/>
</dbReference>
<keyword evidence="1 2" id="KW-0238">DNA-binding</keyword>
<feature type="compositionally biased region" description="Basic and acidic residues" evidence="3">
    <location>
        <begin position="143"/>
        <end position="177"/>
    </location>
</feature>
<feature type="region of interest" description="Disordered" evidence="3">
    <location>
        <begin position="280"/>
        <end position="306"/>
    </location>
</feature>
<dbReference type="Pfam" id="PF00436">
    <property type="entry name" value="SSB"/>
    <property type="match status" value="1"/>
</dbReference>
<feature type="compositionally biased region" description="Basic and acidic residues" evidence="3">
    <location>
        <begin position="283"/>
        <end position="306"/>
    </location>
</feature>
<dbReference type="SUPFAM" id="SSF50249">
    <property type="entry name" value="Nucleic acid-binding proteins"/>
    <property type="match status" value="1"/>
</dbReference>
<evidence type="ECO:0000256" key="2">
    <source>
        <dbReference type="PROSITE-ProRule" id="PRU00252"/>
    </source>
</evidence>
<proteinExistence type="predicted"/>
<dbReference type="PROSITE" id="PS50935">
    <property type="entry name" value="SSB"/>
    <property type="match status" value="1"/>
</dbReference>
<evidence type="ECO:0000256" key="3">
    <source>
        <dbReference type="SAM" id="MobiDB-lite"/>
    </source>
</evidence>
<evidence type="ECO:0000313" key="5">
    <source>
        <dbReference type="Proteomes" id="UP000234335"/>
    </source>
</evidence>
<keyword evidence="5" id="KW-1185">Reference proteome</keyword>
<dbReference type="Proteomes" id="UP000234335">
    <property type="component" value="Unassembled WGS sequence"/>
</dbReference>
<dbReference type="Gene3D" id="2.40.50.140">
    <property type="entry name" value="Nucleic acid-binding proteins"/>
    <property type="match status" value="1"/>
</dbReference>
<sequence length="306" mass="34974">MNLQKGDTIRTSLSDNTIVLDIEDNRATLFTGNQFVVVGGIDFNEKKGIFEWQGGRYADSIDKVPLVKIDDFRKMKDLLSDLMDNNYENFVKAMVSIESGIENKEALQNAYDNYMNDDIMGLIDDNFAKYLDDYSLESEQSQEIEKEERVSSPINKEDNKVSKEKENMPDGKKEKESQSITGNLTADPKISEHTSKDGRDFKVASFSIASNDKDGNVKYTNCYAYDNKIEKVENLKKGDFVSLLGKMQASQSKEGKSYENFKVYGVKILKEKKKESVIGNMNKFKEKSKVNNKDRERKNKVKENEI</sequence>